<accession>A0A915YUT1</accession>
<dbReference type="EMBL" id="CAGKOT010000005">
    <property type="protein sequence ID" value="CAB5342976.1"/>
    <property type="molecule type" value="Genomic_DNA"/>
</dbReference>
<protein>
    <submittedName>
        <fullName evidence="1">Uncharacterized protein</fullName>
    </submittedName>
</protein>
<sequence>MKVFSTLSLIMLNLIDFNLNLLILYHYSKNFNLLIKGVYLYSVKSGRLPEYSHVHFTADSTDFADPQSGKIPGVKSHMNHQINHRLD</sequence>
<dbReference type="Proteomes" id="UP000684084">
    <property type="component" value="Unassembled WGS sequence"/>
</dbReference>
<evidence type="ECO:0000313" key="1">
    <source>
        <dbReference type="EMBL" id="CAB5342976.1"/>
    </source>
</evidence>
<evidence type="ECO:0000313" key="2">
    <source>
        <dbReference type="Proteomes" id="UP000684084"/>
    </source>
</evidence>
<proteinExistence type="predicted"/>
<organism evidence="1 2">
    <name type="scientific">Rhizophagus irregularis</name>
    <dbReference type="NCBI Taxonomy" id="588596"/>
    <lineage>
        <taxon>Eukaryota</taxon>
        <taxon>Fungi</taxon>
        <taxon>Fungi incertae sedis</taxon>
        <taxon>Mucoromycota</taxon>
        <taxon>Glomeromycotina</taxon>
        <taxon>Glomeromycetes</taxon>
        <taxon>Glomerales</taxon>
        <taxon>Glomeraceae</taxon>
        <taxon>Rhizophagus</taxon>
    </lineage>
</organism>
<gene>
    <name evidence="1" type="ORF">CHRIB12_LOCUS3812</name>
</gene>
<name>A0A915YUT1_9GLOM</name>
<dbReference type="OrthoDB" id="10326334at2759"/>
<reference evidence="1" key="1">
    <citation type="submission" date="2020-05" db="EMBL/GenBank/DDBJ databases">
        <authorList>
            <person name="Rincon C."/>
            <person name="Sanders R I."/>
            <person name="Robbins C."/>
            <person name="Chaturvedi A."/>
        </authorList>
    </citation>
    <scope>NUCLEOTIDE SEQUENCE</scope>
    <source>
        <strain evidence="1">CHB12</strain>
    </source>
</reference>
<comment type="caution">
    <text evidence="1">The sequence shown here is derived from an EMBL/GenBank/DDBJ whole genome shotgun (WGS) entry which is preliminary data.</text>
</comment>
<dbReference type="AlphaFoldDB" id="A0A915YUT1"/>